<name>A0A8J2L3X2_9HEXA</name>
<organism evidence="1 2">
    <name type="scientific">Allacma fusca</name>
    <dbReference type="NCBI Taxonomy" id="39272"/>
    <lineage>
        <taxon>Eukaryota</taxon>
        <taxon>Metazoa</taxon>
        <taxon>Ecdysozoa</taxon>
        <taxon>Arthropoda</taxon>
        <taxon>Hexapoda</taxon>
        <taxon>Collembola</taxon>
        <taxon>Symphypleona</taxon>
        <taxon>Sminthuridae</taxon>
        <taxon>Allacma</taxon>
    </lineage>
</organism>
<proteinExistence type="predicted"/>
<dbReference type="Proteomes" id="UP000708208">
    <property type="component" value="Unassembled WGS sequence"/>
</dbReference>
<comment type="caution">
    <text evidence="1">The sequence shown here is derived from an EMBL/GenBank/DDBJ whole genome shotgun (WGS) entry which is preliminary data.</text>
</comment>
<evidence type="ECO:0000313" key="1">
    <source>
        <dbReference type="EMBL" id="CAG7827326.1"/>
    </source>
</evidence>
<reference evidence="1" key="1">
    <citation type="submission" date="2021-06" db="EMBL/GenBank/DDBJ databases">
        <authorList>
            <person name="Hodson N. C."/>
            <person name="Mongue J. A."/>
            <person name="Jaron S. K."/>
        </authorList>
    </citation>
    <scope>NUCLEOTIDE SEQUENCE</scope>
</reference>
<gene>
    <name evidence="1" type="ORF">AFUS01_LOCUS37317</name>
</gene>
<protein>
    <submittedName>
        <fullName evidence="1">Uncharacterized protein</fullName>
    </submittedName>
</protein>
<dbReference type="EMBL" id="CAJVCH010543039">
    <property type="protein sequence ID" value="CAG7827326.1"/>
    <property type="molecule type" value="Genomic_DNA"/>
</dbReference>
<feature type="non-terminal residue" evidence="1">
    <location>
        <position position="1"/>
    </location>
</feature>
<dbReference type="AlphaFoldDB" id="A0A8J2L3X2"/>
<sequence length="31" mass="3695">MRKSLTKFLIFYKALEDLDNSTSLFRGQRES</sequence>
<keyword evidence="2" id="KW-1185">Reference proteome</keyword>
<evidence type="ECO:0000313" key="2">
    <source>
        <dbReference type="Proteomes" id="UP000708208"/>
    </source>
</evidence>
<accession>A0A8J2L3X2</accession>